<organism evidence="8 9">
    <name type="scientific">Agrilactobacillus composti DSM 18527 = JCM 14202</name>
    <dbReference type="NCBI Taxonomy" id="1423734"/>
    <lineage>
        <taxon>Bacteria</taxon>
        <taxon>Bacillati</taxon>
        <taxon>Bacillota</taxon>
        <taxon>Bacilli</taxon>
        <taxon>Lactobacillales</taxon>
        <taxon>Lactobacillaceae</taxon>
        <taxon>Agrilactobacillus</taxon>
    </lineage>
</organism>
<dbReference type="EMBL" id="AZGA01000070">
    <property type="protein sequence ID" value="KRM32557.1"/>
    <property type="molecule type" value="Genomic_DNA"/>
</dbReference>
<dbReference type="CDD" id="cd02014">
    <property type="entry name" value="TPP_POX"/>
    <property type="match status" value="1"/>
</dbReference>
<dbReference type="Gene3D" id="1.10.10.940">
    <property type="match status" value="1"/>
</dbReference>
<comment type="similarity">
    <text evidence="1 4">Belongs to the TPP enzyme family.</text>
</comment>
<dbReference type="PANTHER" id="PTHR42981:SF2">
    <property type="entry name" value="PYRUVATE DEHYDROGENASE [UBIQUINONE]"/>
    <property type="match status" value="1"/>
</dbReference>
<dbReference type="NCBIfam" id="TIGR02720">
    <property type="entry name" value="pyruv_oxi_spxB"/>
    <property type="match status" value="1"/>
</dbReference>
<dbReference type="InterPro" id="IPR029035">
    <property type="entry name" value="DHS-like_NAD/FAD-binding_dom"/>
</dbReference>
<dbReference type="InterPro" id="IPR047210">
    <property type="entry name" value="TPP_PYR_POXB-like"/>
</dbReference>
<dbReference type="STRING" id="1423734.FC83_GL000424"/>
<dbReference type="Pfam" id="PF02775">
    <property type="entry name" value="TPP_enzyme_C"/>
    <property type="match status" value="1"/>
</dbReference>
<dbReference type="PROSITE" id="PS00187">
    <property type="entry name" value="TPP_ENZYMES"/>
    <property type="match status" value="1"/>
</dbReference>
<keyword evidence="9" id="KW-1185">Reference proteome</keyword>
<evidence type="ECO:0000313" key="8">
    <source>
        <dbReference type="EMBL" id="KRM32557.1"/>
    </source>
</evidence>
<dbReference type="InterPro" id="IPR029061">
    <property type="entry name" value="THDP-binding"/>
</dbReference>
<dbReference type="eggNOG" id="COG0028">
    <property type="taxonomic scope" value="Bacteria"/>
</dbReference>
<protein>
    <recommendedName>
        <fullName evidence="3">Pyruvate oxidase</fullName>
        <ecNumber evidence="3">1.2.3.3</ecNumber>
    </recommendedName>
</protein>
<feature type="domain" description="Thiamine pyrophosphate enzyme N-terminal TPP-binding" evidence="7">
    <location>
        <begin position="21"/>
        <end position="131"/>
    </location>
</feature>
<dbReference type="SUPFAM" id="SSF52518">
    <property type="entry name" value="Thiamin diphosphate-binding fold (THDP-binding)"/>
    <property type="match status" value="2"/>
</dbReference>
<dbReference type="GO" id="GO:0000287">
    <property type="term" value="F:magnesium ion binding"/>
    <property type="evidence" value="ECO:0007669"/>
    <property type="project" value="InterPro"/>
</dbReference>
<dbReference type="Pfam" id="PF02776">
    <property type="entry name" value="TPP_enzyme_N"/>
    <property type="match status" value="1"/>
</dbReference>
<evidence type="ECO:0000259" key="7">
    <source>
        <dbReference type="Pfam" id="PF02776"/>
    </source>
</evidence>
<dbReference type="SUPFAM" id="SSF52467">
    <property type="entry name" value="DHS-like NAD/FAD-binding domain"/>
    <property type="match status" value="1"/>
</dbReference>
<dbReference type="Gene3D" id="3.40.50.970">
    <property type="match status" value="2"/>
</dbReference>
<reference evidence="8 9" key="1">
    <citation type="journal article" date="2015" name="Genome Announc.">
        <title>Expanding the biotechnology potential of lactobacilli through comparative genomics of 213 strains and associated genera.</title>
        <authorList>
            <person name="Sun Z."/>
            <person name="Harris H.M."/>
            <person name="McCann A."/>
            <person name="Guo C."/>
            <person name="Argimon S."/>
            <person name="Zhang W."/>
            <person name="Yang X."/>
            <person name="Jeffery I.B."/>
            <person name="Cooney J.C."/>
            <person name="Kagawa T.F."/>
            <person name="Liu W."/>
            <person name="Song Y."/>
            <person name="Salvetti E."/>
            <person name="Wrobel A."/>
            <person name="Rasinkangas P."/>
            <person name="Parkhill J."/>
            <person name="Rea M.C."/>
            <person name="O'Sullivan O."/>
            <person name="Ritari J."/>
            <person name="Douillard F.P."/>
            <person name="Paul Ross R."/>
            <person name="Yang R."/>
            <person name="Briner A.E."/>
            <person name="Felis G.E."/>
            <person name="de Vos W.M."/>
            <person name="Barrangou R."/>
            <person name="Klaenhammer T.R."/>
            <person name="Caufield P.W."/>
            <person name="Cui Y."/>
            <person name="Zhang H."/>
            <person name="O'Toole P.W."/>
        </authorList>
    </citation>
    <scope>NUCLEOTIDE SEQUENCE [LARGE SCALE GENOMIC DNA]</scope>
    <source>
        <strain evidence="8 9">DSM 18527</strain>
    </source>
</reference>
<evidence type="ECO:0000256" key="2">
    <source>
        <dbReference type="ARBA" id="ARBA00023052"/>
    </source>
</evidence>
<dbReference type="InterPro" id="IPR014092">
    <property type="entry name" value="Pyruvate_oxidase"/>
</dbReference>
<name>A0A0R1XS08_9LACO</name>
<evidence type="ECO:0000256" key="1">
    <source>
        <dbReference type="ARBA" id="ARBA00007812"/>
    </source>
</evidence>
<dbReference type="InterPro" id="IPR012001">
    <property type="entry name" value="Thiamin_PyroP_enz_TPP-bd_dom"/>
</dbReference>
<feature type="domain" description="Thiamine pyrophosphate enzyme central" evidence="5">
    <location>
        <begin position="205"/>
        <end position="332"/>
    </location>
</feature>
<dbReference type="GO" id="GO:0047112">
    <property type="term" value="F:pyruvate oxidase activity"/>
    <property type="evidence" value="ECO:0007669"/>
    <property type="project" value="UniProtKB-UniRule"/>
</dbReference>
<dbReference type="Gene3D" id="3.40.50.1220">
    <property type="entry name" value="TPP-binding domain"/>
    <property type="match status" value="1"/>
</dbReference>
<dbReference type="GO" id="GO:0030976">
    <property type="term" value="F:thiamine pyrophosphate binding"/>
    <property type="evidence" value="ECO:0007669"/>
    <property type="project" value="InterPro"/>
</dbReference>
<keyword evidence="8" id="KW-0670">Pyruvate</keyword>
<dbReference type="PATRIC" id="fig|1423734.3.peg.425"/>
<gene>
    <name evidence="8" type="ORF">FC83_GL000424</name>
</gene>
<proteinExistence type="inferred from homology"/>
<dbReference type="CDD" id="cd07039">
    <property type="entry name" value="TPP_PYR_POX"/>
    <property type="match status" value="1"/>
</dbReference>
<dbReference type="AlphaFoldDB" id="A0A0R1XS08"/>
<dbReference type="InterPro" id="IPR000399">
    <property type="entry name" value="TPP-bd_CS"/>
</dbReference>
<dbReference type="InterPro" id="IPR047212">
    <property type="entry name" value="TPP_POXB-like"/>
</dbReference>
<evidence type="ECO:0000313" key="9">
    <source>
        <dbReference type="Proteomes" id="UP000051236"/>
    </source>
</evidence>
<feature type="domain" description="Thiamine pyrophosphate enzyme TPP-binding" evidence="6">
    <location>
        <begin position="394"/>
        <end position="540"/>
    </location>
</feature>
<dbReference type="InterPro" id="IPR011766">
    <property type="entry name" value="TPP_enzyme_TPP-bd"/>
</dbReference>
<evidence type="ECO:0000256" key="3">
    <source>
        <dbReference type="NCBIfam" id="TIGR02720"/>
    </source>
</evidence>
<dbReference type="EC" id="1.2.3.3" evidence="3"/>
<dbReference type="PANTHER" id="PTHR42981">
    <property type="entry name" value="PYRUVATE DEHYDROGENASE [UBIQUINONE]"/>
    <property type="match status" value="1"/>
</dbReference>
<keyword evidence="2 4" id="KW-0786">Thiamine pyrophosphate</keyword>
<evidence type="ECO:0000256" key="4">
    <source>
        <dbReference type="RuleBase" id="RU362132"/>
    </source>
</evidence>
<sequence length="589" mass="64185">MNIFILKGDFRMADTIKSGIAMVKVLESWGVDHLYGIPGGSFNSTMDALFNQRDSIKYIQVRHEETGAIAAAADAKLTGKLGVTFGSAGPGATHLFNGLYDAKMDHVPVLALIGQVAAPAMNTDFFQELNENPMFADVAVYNRTVMTAAQLPHVVDQAIRHAYKESGVAVVTIPVDLGWVDIPDTYESTAGNYRKPNYEPAVADIDAAIKLLDAAKRPVMYVGQGIRGASDEAQKVAELYSLPIVSTVLAKGLIPDDNPAYMGTAARVATKPGNDIMANADTILFVGSDFPFAAYFFNQAAKFIQVDIDSSKFGKRHHTDVSILGDAKRVLELFLERGHKKDTTGFYKAALDDRANWMQWVKSFSEDDRTPLRVEPVYEQINRIAKPDALFPTDVGNVTIDSVRFLDMTPKQAFTTSGWFATMGYGLPAGLAAKLSFPDRQVITISGDGGWAMASQDIITEVKYNLPIVNVILSNESFGFIKAEQDDTHQSHYGVDIQGGDWGAAATALGAKGFTVRTLAELKAAFKAAENPDGPIVIDVKIADERPIPVENLVLDTATHSQADVDAFNKTYESKDLVPFREYLEKYNA</sequence>
<accession>A0A0R1XS08</accession>
<comment type="caution">
    <text evidence="8">The sequence shown here is derived from an EMBL/GenBank/DDBJ whole genome shotgun (WGS) entry which is preliminary data.</text>
</comment>
<dbReference type="Pfam" id="PF00205">
    <property type="entry name" value="TPP_enzyme_M"/>
    <property type="match status" value="1"/>
</dbReference>
<dbReference type="InterPro" id="IPR047211">
    <property type="entry name" value="POXB-like"/>
</dbReference>
<dbReference type="Proteomes" id="UP000051236">
    <property type="component" value="Unassembled WGS sequence"/>
</dbReference>
<evidence type="ECO:0000259" key="6">
    <source>
        <dbReference type="Pfam" id="PF02775"/>
    </source>
</evidence>
<dbReference type="InterPro" id="IPR012000">
    <property type="entry name" value="Thiamin_PyroP_enz_cen_dom"/>
</dbReference>
<evidence type="ECO:0000259" key="5">
    <source>
        <dbReference type="Pfam" id="PF00205"/>
    </source>
</evidence>